<dbReference type="SMART" id="SM00881">
    <property type="entry name" value="CoA_binding"/>
    <property type="match status" value="1"/>
</dbReference>
<dbReference type="PROSITE" id="PS50975">
    <property type="entry name" value="ATP_GRASP"/>
    <property type="match status" value="1"/>
</dbReference>
<feature type="domain" description="ATP-grasp" evidence="3">
    <location>
        <begin position="509"/>
        <end position="545"/>
    </location>
</feature>
<dbReference type="HOGENOM" id="CLU_007415_3_1_4"/>
<dbReference type="Gene3D" id="3.30.1490.20">
    <property type="entry name" value="ATP-grasp fold, A domain"/>
    <property type="match status" value="1"/>
</dbReference>
<dbReference type="InterPro" id="IPR032875">
    <property type="entry name" value="Succ_CoA_lig_flav_dom"/>
</dbReference>
<gene>
    <name evidence="4" type="ordered locus">TKWG_08870</name>
</gene>
<comment type="similarity">
    <text evidence="1">In the N-terminal section; belongs to the acetate CoA ligase alpha subunit family.</text>
</comment>
<dbReference type="OrthoDB" id="8664175at2"/>
<dbReference type="KEGG" id="aka:TKWG_08870"/>
<dbReference type="InterPro" id="IPR011761">
    <property type="entry name" value="ATP-grasp"/>
</dbReference>
<dbReference type="PANTHER" id="PTHR42793:SF4">
    <property type="entry name" value="BLL6376 PROTEIN"/>
    <property type="match status" value="1"/>
</dbReference>
<keyword evidence="2" id="KW-0547">Nucleotide-binding</keyword>
<dbReference type="SUPFAM" id="SSF56059">
    <property type="entry name" value="Glutathione synthetase ATP-binding domain-like"/>
    <property type="match status" value="1"/>
</dbReference>
<dbReference type="Gene3D" id="3.40.50.261">
    <property type="entry name" value="Succinyl-CoA synthetase domains"/>
    <property type="match status" value="2"/>
</dbReference>
<evidence type="ECO:0000313" key="4">
    <source>
        <dbReference type="EMBL" id="AFK62118.1"/>
    </source>
</evidence>
<dbReference type="InterPro" id="IPR013815">
    <property type="entry name" value="ATP_grasp_subdomain_1"/>
</dbReference>
<dbReference type="RefSeq" id="WP_014750209.1">
    <property type="nucleotide sequence ID" value="NC_017964.1"/>
</dbReference>
<evidence type="ECO:0000313" key="5">
    <source>
        <dbReference type="Proteomes" id="UP000005267"/>
    </source>
</evidence>
<evidence type="ECO:0000259" key="3">
    <source>
        <dbReference type="PROSITE" id="PS50975"/>
    </source>
</evidence>
<dbReference type="SUPFAM" id="SSF52210">
    <property type="entry name" value="Succinyl-CoA synthetase domains"/>
    <property type="match status" value="2"/>
</dbReference>
<dbReference type="AlphaFoldDB" id="I3UAT0"/>
<organism evidence="4 5">
    <name type="scientific">Advenella kashmirensis (strain DSM 17095 / LMG 22695 / WT001)</name>
    <name type="common">Tetrathiobacter kashmirensis</name>
    <dbReference type="NCBI Taxonomy" id="1036672"/>
    <lineage>
        <taxon>Bacteria</taxon>
        <taxon>Pseudomonadati</taxon>
        <taxon>Pseudomonadota</taxon>
        <taxon>Betaproteobacteria</taxon>
        <taxon>Burkholderiales</taxon>
        <taxon>Alcaligenaceae</taxon>
    </lineage>
</organism>
<dbReference type="InterPro" id="IPR016102">
    <property type="entry name" value="Succinyl-CoA_synth-like"/>
</dbReference>
<proteinExistence type="inferred from homology"/>
<dbReference type="Pfam" id="PF13607">
    <property type="entry name" value="Succ_CoA_lig"/>
    <property type="match status" value="1"/>
</dbReference>
<dbReference type="InterPro" id="IPR036291">
    <property type="entry name" value="NAD(P)-bd_dom_sf"/>
</dbReference>
<dbReference type="Gene3D" id="3.40.50.720">
    <property type="entry name" value="NAD(P)-binding Rossmann-like Domain"/>
    <property type="match status" value="1"/>
</dbReference>
<dbReference type="Pfam" id="PF13549">
    <property type="entry name" value="ATP-grasp_5"/>
    <property type="match status" value="1"/>
</dbReference>
<evidence type="ECO:0000256" key="1">
    <source>
        <dbReference type="ARBA" id="ARBA00060888"/>
    </source>
</evidence>
<dbReference type="Gene3D" id="3.30.470.20">
    <property type="entry name" value="ATP-grasp fold, B domain"/>
    <property type="match status" value="1"/>
</dbReference>
<name>I3UAT0_ADVKW</name>
<dbReference type="EMBL" id="CP003555">
    <property type="protein sequence ID" value="AFK62118.1"/>
    <property type="molecule type" value="Genomic_DNA"/>
</dbReference>
<dbReference type="SUPFAM" id="SSF51735">
    <property type="entry name" value="NAD(P)-binding Rossmann-fold domains"/>
    <property type="match status" value="1"/>
</dbReference>
<accession>I3UAT0</accession>
<dbReference type="Pfam" id="PF13380">
    <property type="entry name" value="CoA_binding_2"/>
    <property type="match status" value="1"/>
</dbReference>
<evidence type="ECO:0000256" key="2">
    <source>
        <dbReference type="PROSITE-ProRule" id="PRU00409"/>
    </source>
</evidence>
<protein>
    <submittedName>
        <fullName evidence="4">ATP-grasp domain-containing protein 3</fullName>
    </submittedName>
</protein>
<keyword evidence="2" id="KW-0067">ATP-binding</keyword>
<dbReference type="InterPro" id="IPR003781">
    <property type="entry name" value="CoA-bd"/>
</dbReference>
<dbReference type="GO" id="GO:0005524">
    <property type="term" value="F:ATP binding"/>
    <property type="evidence" value="ECO:0007669"/>
    <property type="project" value="UniProtKB-UniRule"/>
</dbReference>
<reference evidence="4 5" key="1">
    <citation type="journal article" date="2011" name="J. Bacteriol.">
        <title>Whole-genome shotgun sequencing of the sulfur-oxidizing chemoautotroph Tetrathiobacter kashmirensis.</title>
        <authorList>
            <person name="Ghosh W."/>
            <person name="George A."/>
            <person name="Agarwal A."/>
            <person name="Raj P."/>
            <person name="Alam M."/>
            <person name="Pyne P."/>
            <person name="Das Gupta S.K."/>
        </authorList>
    </citation>
    <scope>NUCLEOTIDE SEQUENCE [LARGE SCALE GENOMIC DNA]</scope>
    <source>
        <strain evidence="4 5">WT001</strain>
    </source>
</reference>
<dbReference type="FunFam" id="3.30.1490.20:FF:000020">
    <property type="entry name" value="Protein lysine acetyltransferase"/>
    <property type="match status" value="1"/>
</dbReference>
<sequence length="717" mass="76595">MNAGVSQLKTGPLQSGTAFDSLAGLIRPRSVMIVGASTTSGTLGHTTVQNLIEHSDFNGQVFLVNPRGGQWQDRPLYTSIDDVPAQEIDVALLLVPANSALATLEACAAKGVRYAIVFTGGFAELGETGRQAEQQMLALAARTGMRLYGPNCAGMTMLSPRLGLTFSTEFRNDGRNNKLSRIGLVTQGGGLGRSLMQGNERGVCFSRWFSTGNELDLDNADFIQWLAQDPGTDIICTVIEGIKDGERFVAAAQAASRAGKPLIALKVGRSDFGKRAAQSHTASLAGDDVVNDAVFSQYGVIRVDDLDEMLDVASLLSRVGVQFLRRLCVYSSSGGAGVLSADKVGEAGLTMASLAEETVAEMAKHAPSYAALTNPVDLTTKALVDPQLASKCLLPLFNDVEVDAVLYPITSNYAASTEGMVRNMLEVAKQAKKAFVPVWMSSRRGPAHELLVAEGFAPVYSLRNAMQALKRINWYAEWRARNRDRGAKSADFSGNVSVAQLPSNEAQAKTLLMQYGVRSPKESQVQTADEAAMQAQAIGFPVALKLVADGVLHKSEIGGVQLNLWNEAQVRQAFAQIMTAARANGVADDNIRGVLVSEMITDGVEMLVGVHRDVVFGPILSIGAGGVWVEVEADVARCRLPADRTLLEDILDSTRIARRLASYRGLPARDRSALLDAVQNLVALFLSLGDQAQSLEVNPLVVLNNGHGIVALDAVIE</sequence>
<reference evidence="5" key="2">
    <citation type="journal article" date="2013" name="PLoS ONE">
        <title>Genome implosion elicits host-confinement in Alcaligenaceae: evidence from the comparative genomics of Tetrathiobacter kashmirensis, a pathogen in the making.</title>
        <authorList>
            <person name="Ghosh W."/>
            <person name="Alam M."/>
            <person name="Roy C."/>
            <person name="Pyne P."/>
            <person name="George A."/>
            <person name="Chakraborty R."/>
            <person name="Majumder S."/>
            <person name="Agarwal A."/>
            <person name="Chakraborty S."/>
            <person name="Majumdar S."/>
            <person name="Gupta S.K."/>
        </authorList>
    </citation>
    <scope>NUCLEOTIDE SEQUENCE [LARGE SCALE GENOMIC DNA]</scope>
    <source>
        <strain evidence="5">WT001</strain>
    </source>
</reference>
<dbReference type="GO" id="GO:0046872">
    <property type="term" value="F:metal ion binding"/>
    <property type="evidence" value="ECO:0007669"/>
    <property type="project" value="InterPro"/>
</dbReference>
<keyword evidence="5" id="KW-1185">Reference proteome</keyword>
<dbReference type="PANTHER" id="PTHR42793">
    <property type="entry name" value="COA BINDING DOMAIN CONTAINING PROTEIN"/>
    <property type="match status" value="1"/>
</dbReference>
<dbReference type="STRING" id="1036672.TKWG_08870"/>
<dbReference type="Proteomes" id="UP000005267">
    <property type="component" value="Chromosome"/>
</dbReference>